<comment type="caution">
    <text evidence="2">The sequence shown here is derived from an EMBL/GenBank/DDBJ whole genome shotgun (WGS) entry which is preliminary data.</text>
</comment>
<dbReference type="InterPro" id="IPR013103">
    <property type="entry name" value="RVT_2"/>
</dbReference>
<evidence type="ECO:0000313" key="2">
    <source>
        <dbReference type="EMBL" id="KAF2883556.1"/>
    </source>
</evidence>
<keyword evidence="3" id="KW-1185">Reference proteome</keyword>
<evidence type="ECO:0000313" key="3">
    <source>
        <dbReference type="Proteomes" id="UP000801492"/>
    </source>
</evidence>
<feature type="domain" description="Reverse transcriptase Ty1/copia-type" evidence="1">
    <location>
        <begin position="17"/>
        <end position="78"/>
    </location>
</feature>
<dbReference type="EMBL" id="VTPC01090355">
    <property type="protein sequence ID" value="KAF2883556.1"/>
    <property type="molecule type" value="Genomic_DNA"/>
</dbReference>
<dbReference type="Pfam" id="PF07727">
    <property type="entry name" value="RVT_2"/>
    <property type="match status" value="1"/>
</dbReference>
<dbReference type="Proteomes" id="UP000801492">
    <property type="component" value="Unassembled WGS sequence"/>
</dbReference>
<reference evidence="2" key="1">
    <citation type="submission" date="2019-08" db="EMBL/GenBank/DDBJ databases">
        <title>The genome of the North American firefly Photinus pyralis.</title>
        <authorList>
            <consortium name="Photinus pyralis genome working group"/>
            <person name="Fallon T.R."/>
            <person name="Sander Lower S.E."/>
            <person name="Weng J.-K."/>
        </authorList>
    </citation>
    <scope>NUCLEOTIDE SEQUENCE</scope>
    <source>
        <strain evidence="2">TRF0915ILg1</strain>
        <tissue evidence="2">Whole body</tissue>
    </source>
</reference>
<name>A0A8K0CE40_IGNLU</name>
<sequence>MTTLKASLARDNQRLFYFEQLVVKSAFVNGELKDDVHLRPPEGDNIKSAYVYKLKKASYGLKEAAKLKYLDNKRQLADMFIKGLSKVIFRNCAATLSLEYFTDEEC</sequence>
<protein>
    <recommendedName>
        <fullName evidence="1">Reverse transcriptase Ty1/copia-type domain-containing protein</fullName>
    </recommendedName>
</protein>
<organism evidence="2 3">
    <name type="scientific">Ignelater luminosus</name>
    <name type="common">Cucubano</name>
    <name type="synonym">Pyrophorus luminosus</name>
    <dbReference type="NCBI Taxonomy" id="2038154"/>
    <lineage>
        <taxon>Eukaryota</taxon>
        <taxon>Metazoa</taxon>
        <taxon>Ecdysozoa</taxon>
        <taxon>Arthropoda</taxon>
        <taxon>Hexapoda</taxon>
        <taxon>Insecta</taxon>
        <taxon>Pterygota</taxon>
        <taxon>Neoptera</taxon>
        <taxon>Endopterygota</taxon>
        <taxon>Coleoptera</taxon>
        <taxon>Polyphaga</taxon>
        <taxon>Elateriformia</taxon>
        <taxon>Elateroidea</taxon>
        <taxon>Elateridae</taxon>
        <taxon>Agrypninae</taxon>
        <taxon>Pyrophorini</taxon>
        <taxon>Ignelater</taxon>
    </lineage>
</organism>
<dbReference type="OrthoDB" id="6780107at2759"/>
<evidence type="ECO:0000259" key="1">
    <source>
        <dbReference type="Pfam" id="PF07727"/>
    </source>
</evidence>
<dbReference type="AlphaFoldDB" id="A0A8K0CE40"/>
<accession>A0A8K0CE40</accession>
<proteinExistence type="predicted"/>
<gene>
    <name evidence="2" type="ORF">ILUMI_22620</name>
</gene>